<dbReference type="AlphaFoldDB" id="A0A8J3L761"/>
<keyword evidence="2" id="KW-1185">Reference proteome</keyword>
<evidence type="ECO:0000313" key="1">
    <source>
        <dbReference type="EMBL" id="GIG09160.1"/>
    </source>
</evidence>
<dbReference type="Proteomes" id="UP000630887">
    <property type="component" value="Unassembled WGS sequence"/>
</dbReference>
<dbReference type="RefSeq" id="WP_203695819.1">
    <property type="nucleotide sequence ID" value="NZ_BAAALC010000022.1"/>
</dbReference>
<dbReference type="EMBL" id="BONI01000059">
    <property type="protein sequence ID" value="GIG09160.1"/>
    <property type="molecule type" value="Genomic_DNA"/>
</dbReference>
<name>A0A8J3L761_9ACTN</name>
<evidence type="ECO:0000313" key="2">
    <source>
        <dbReference type="Proteomes" id="UP000630887"/>
    </source>
</evidence>
<comment type="caution">
    <text evidence="1">The sequence shown here is derived from an EMBL/GenBank/DDBJ whole genome shotgun (WGS) entry which is preliminary data.</text>
</comment>
<organism evidence="1 2">
    <name type="scientific">Catellatospora coxensis</name>
    <dbReference type="NCBI Taxonomy" id="310354"/>
    <lineage>
        <taxon>Bacteria</taxon>
        <taxon>Bacillati</taxon>
        <taxon>Actinomycetota</taxon>
        <taxon>Actinomycetes</taxon>
        <taxon>Micromonosporales</taxon>
        <taxon>Micromonosporaceae</taxon>
        <taxon>Catellatospora</taxon>
    </lineage>
</organism>
<protein>
    <submittedName>
        <fullName evidence="1">Uncharacterized protein</fullName>
    </submittedName>
</protein>
<gene>
    <name evidence="1" type="ORF">Cco03nite_58600</name>
</gene>
<accession>A0A8J3L761</accession>
<sequence length="97" mass="10540">MTELEGEAGAGTFRTSITMPVSLAEFARARSGGNFSAYLASLVERDRRRDLAHQRLAEFGYEGDMAPTEDGRARARAALEAHRARRRTLGGSGQRAA</sequence>
<reference evidence="1 2" key="1">
    <citation type="submission" date="2021-01" db="EMBL/GenBank/DDBJ databases">
        <title>Whole genome shotgun sequence of Catellatospora coxensis NBRC 107359.</title>
        <authorList>
            <person name="Komaki H."/>
            <person name="Tamura T."/>
        </authorList>
    </citation>
    <scope>NUCLEOTIDE SEQUENCE [LARGE SCALE GENOMIC DNA]</scope>
    <source>
        <strain evidence="1 2">NBRC 107359</strain>
    </source>
</reference>
<proteinExistence type="predicted"/>